<dbReference type="Gene3D" id="3.40.50.620">
    <property type="entry name" value="HUPs"/>
    <property type="match status" value="1"/>
</dbReference>
<evidence type="ECO:0000256" key="10">
    <source>
        <dbReference type="ARBA" id="ARBA00032806"/>
    </source>
</evidence>
<evidence type="ECO:0000313" key="12">
    <source>
        <dbReference type="EMBL" id="CAG8671890.1"/>
    </source>
</evidence>
<evidence type="ECO:0000256" key="6">
    <source>
        <dbReference type="ARBA" id="ARBA00022655"/>
    </source>
</evidence>
<evidence type="ECO:0000256" key="1">
    <source>
        <dbReference type="ARBA" id="ARBA00004990"/>
    </source>
</evidence>
<dbReference type="SUPFAM" id="SSF52374">
    <property type="entry name" value="Nucleotidylyl transferase"/>
    <property type="match status" value="1"/>
</dbReference>
<dbReference type="HAMAP" id="MF_00158">
    <property type="entry name" value="PanC"/>
    <property type="match status" value="1"/>
</dbReference>
<dbReference type="NCBIfam" id="TIGR00125">
    <property type="entry name" value="cyt_tran_rel"/>
    <property type="match status" value="1"/>
</dbReference>
<comment type="similarity">
    <text evidence="2">Belongs to the pantothenate synthetase family.</text>
</comment>
<proteinExistence type="inferred from homology"/>
<evidence type="ECO:0000256" key="7">
    <source>
        <dbReference type="ARBA" id="ARBA00022741"/>
    </source>
</evidence>
<dbReference type="EC" id="6.3.2.1" evidence="3"/>
<reference evidence="12 13" key="1">
    <citation type="submission" date="2021-06" db="EMBL/GenBank/DDBJ databases">
        <authorList>
            <person name="Kallberg Y."/>
            <person name="Tangrot J."/>
            <person name="Rosling A."/>
        </authorList>
    </citation>
    <scope>NUCLEOTIDE SEQUENCE [LARGE SCALE GENOMIC DNA]</scope>
    <source>
        <strain evidence="12 13">120-4 pot B 10/14</strain>
    </source>
</reference>
<comment type="catalytic activity">
    <reaction evidence="11">
        <text>(R)-pantoate + beta-alanine + ATP = (R)-pantothenate + AMP + diphosphate + H(+)</text>
        <dbReference type="Rhea" id="RHEA:10912"/>
        <dbReference type="ChEBI" id="CHEBI:15378"/>
        <dbReference type="ChEBI" id="CHEBI:15980"/>
        <dbReference type="ChEBI" id="CHEBI:29032"/>
        <dbReference type="ChEBI" id="CHEBI:30616"/>
        <dbReference type="ChEBI" id="CHEBI:33019"/>
        <dbReference type="ChEBI" id="CHEBI:57966"/>
        <dbReference type="ChEBI" id="CHEBI:456215"/>
        <dbReference type="EC" id="6.3.2.1"/>
    </reaction>
</comment>
<dbReference type="Gene3D" id="3.30.1300.10">
    <property type="entry name" value="Pantoate-beta-alanine ligase, C-terminal domain"/>
    <property type="match status" value="1"/>
</dbReference>
<evidence type="ECO:0000256" key="4">
    <source>
        <dbReference type="ARBA" id="ARBA00015647"/>
    </source>
</evidence>
<feature type="non-terminal residue" evidence="12">
    <location>
        <position position="358"/>
    </location>
</feature>
<evidence type="ECO:0000256" key="9">
    <source>
        <dbReference type="ARBA" id="ARBA00029902"/>
    </source>
</evidence>
<dbReference type="PANTHER" id="PTHR21299">
    <property type="entry name" value="CYTIDYLATE KINASE/PANTOATE-BETA-ALANINE LIGASE"/>
    <property type="match status" value="1"/>
</dbReference>
<dbReference type="InterPro" id="IPR014729">
    <property type="entry name" value="Rossmann-like_a/b/a_fold"/>
</dbReference>
<gene>
    <name evidence="12" type="ORF">GMARGA_LOCUS10469</name>
</gene>
<evidence type="ECO:0000256" key="11">
    <source>
        <dbReference type="ARBA" id="ARBA00048258"/>
    </source>
</evidence>
<comment type="caution">
    <text evidence="12">The sequence shown here is derived from an EMBL/GenBank/DDBJ whole genome shotgun (WGS) entry which is preliminary data.</text>
</comment>
<keyword evidence="13" id="KW-1185">Reference proteome</keyword>
<dbReference type="InterPro" id="IPR004821">
    <property type="entry name" value="Cyt_trans-like"/>
</dbReference>
<dbReference type="EMBL" id="CAJVQB010005872">
    <property type="protein sequence ID" value="CAG8671890.1"/>
    <property type="molecule type" value="Genomic_DNA"/>
</dbReference>
<sequence length="358" mass="40737">MKGSILKNMQIFENIHPLRNWRRLMVREEKLIGFVPTMGSLHEGHLSLIKQANKLCKAVAVSIFVNPAQFAPNEDLDKYPRSLSDDLAKLSAINCVDAVFLPKVEDIYPAGITLDVEKQLGTFVEVKGKSHQMEGQSRPTFFRGVATVVTKLFNIVQPDHVFFGQKDIQQCAVIKNLIRDLHFPLELHVGPTLREEDGLAMSSRNKYLTPEMRKVAAILYQSLNAVKHAFEQNIRDRKNLLAPAYDLIENKSRFIKDQNLDFSIKLDYLSLADPESLQELDEVGENGAILSDEHACEILKTGTSNSKSANQHIYQNIYQYYYKESLNLYLAPTLLSNSPKQSIIYPTLDYSMFEKNEI</sequence>
<keyword evidence="8" id="KW-0067">ATP-binding</keyword>
<organism evidence="12 13">
    <name type="scientific">Gigaspora margarita</name>
    <dbReference type="NCBI Taxonomy" id="4874"/>
    <lineage>
        <taxon>Eukaryota</taxon>
        <taxon>Fungi</taxon>
        <taxon>Fungi incertae sedis</taxon>
        <taxon>Mucoromycota</taxon>
        <taxon>Glomeromycotina</taxon>
        <taxon>Glomeromycetes</taxon>
        <taxon>Diversisporales</taxon>
        <taxon>Gigasporaceae</taxon>
        <taxon>Gigaspora</taxon>
    </lineage>
</organism>
<dbReference type="Pfam" id="PF02569">
    <property type="entry name" value="Pantoate_ligase"/>
    <property type="match status" value="1"/>
</dbReference>
<evidence type="ECO:0000256" key="8">
    <source>
        <dbReference type="ARBA" id="ARBA00022840"/>
    </source>
</evidence>
<dbReference type="PANTHER" id="PTHR21299:SF1">
    <property type="entry name" value="PANTOATE--BETA-ALANINE LIGASE"/>
    <property type="match status" value="1"/>
</dbReference>
<keyword evidence="6" id="KW-0566">Pantothenate biosynthesis</keyword>
<evidence type="ECO:0000256" key="2">
    <source>
        <dbReference type="ARBA" id="ARBA00009256"/>
    </source>
</evidence>
<dbReference type="Proteomes" id="UP000789901">
    <property type="component" value="Unassembled WGS sequence"/>
</dbReference>
<dbReference type="CDD" id="cd00560">
    <property type="entry name" value="PanC"/>
    <property type="match status" value="1"/>
</dbReference>
<dbReference type="InterPro" id="IPR003721">
    <property type="entry name" value="Pantoate_ligase"/>
</dbReference>
<keyword evidence="7" id="KW-0547">Nucleotide-binding</keyword>
<dbReference type="InterPro" id="IPR042176">
    <property type="entry name" value="Pantoate_ligase_C"/>
</dbReference>
<evidence type="ECO:0000256" key="3">
    <source>
        <dbReference type="ARBA" id="ARBA00012219"/>
    </source>
</evidence>
<comment type="pathway">
    <text evidence="1">Cofactor biosynthesis; (R)-pantothenate biosynthesis; (R)-pantothenate from (R)-pantoate and beta-alanine: step 1/1.</text>
</comment>
<evidence type="ECO:0000256" key="5">
    <source>
        <dbReference type="ARBA" id="ARBA00022598"/>
    </source>
</evidence>
<dbReference type="NCBIfam" id="TIGR00018">
    <property type="entry name" value="panC"/>
    <property type="match status" value="1"/>
</dbReference>
<accession>A0ABN7UTE9</accession>
<name>A0ABN7UTE9_GIGMA</name>
<keyword evidence="5" id="KW-0436">Ligase</keyword>
<protein>
    <recommendedName>
        <fullName evidence="4">Pantoate--beta-alanine ligase</fullName>
        <ecNumber evidence="3">6.3.2.1</ecNumber>
    </recommendedName>
    <alternativeName>
        <fullName evidence="10">Pantoate-activating enzyme</fullName>
    </alternativeName>
    <alternativeName>
        <fullName evidence="9">Pantothenate synthetase</fullName>
    </alternativeName>
</protein>
<evidence type="ECO:0000313" key="13">
    <source>
        <dbReference type="Proteomes" id="UP000789901"/>
    </source>
</evidence>